<name>A0A955L2S7_9BACT</name>
<reference evidence="1" key="1">
    <citation type="submission" date="2020-04" db="EMBL/GenBank/DDBJ databases">
        <authorList>
            <person name="Zhang T."/>
        </authorList>
    </citation>
    <scope>NUCLEOTIDE SEQUENCE</scope>
    <source>
        <strain evidence="1">HKST-UBA10</strain>
    </source>
</reference>
<accession>A0A955L2S7</accession>
<proteinExistence type="predicted"/>
<dbReference type="AlphaFoldDB" id="A0A955L2S7"/>
<dbReference type="EMBL" id="JAGQLG010000015">
    <property type="protein sequence ID" value="MCA9381860.1"/>
    <property type="molecule type" value="Genomic_DNA"/>
</dbReference>
<evidence type="ECO:0000313" key="1">
    <source>
        <dbReference type="EMBL" id="MCA9381860.1"/>
    </source>
</evidence>
<dbReference type="Proteomes" id="UP000782843">
    <property type="component" value="Unassembled WGS sequence"/>
</dbReference>
<reference evidence="1" key="2">
    <citation type="journal article" date="2021" name="Microbiome">
        <title>Successional dynamics and alternative stable states in a saline activated sludge microbial community over 9 years.</title>
        <authorList>
            <person name="Wang Y."/>
            <person name="Ye J."/>
            <person name="Ju F."/>
            <person name="Liu L."/>
            <person name="Boyd J.A."/>
            <person name="Deng Y."/>
            <person name="Parks D.H."/>
            <person name="Jiang X."/>
            <person name="Yin X."/>
            <person name="Woodcroft B.J."/>
            <person name="Tyson G.W."/>
            <person name="Hugenholtz P."/>
            <person name="Polz M.F."/>
            <person name="Zhang T."/>
        </authorList>
    </citation>
    <scope>NUCLEOTIDE SEQUENCE</scope>
    <source>
        <strain evidence="1">HKST-UBA10</strain>
    </source>
</reference>
<gene>
    <name evidence="1" type="ORF">KC660_00435</name>
</gene>
<protein>
    <recommendedName>
        <fullName evidence="3">ArsR family transcriptional regulator</fullName>
    </recommendedName>
</protein>
<dbReference type="Gene3D" id="1.10.10.10">
    <property type="entry name" value="Winged helix-like DNA-binding domain superfamily/Winged helix DNA-binding domain"/>
    <property type="match status" value="1"/>
</dbReference>
<evidence type="ECO:0000313" key="2">
    <source>
        <dbReference type="Proteomes" id="UP000782843"/>
    </source>
</evidence>
<sequence length="193" mass="22555">MKTLEYFFISKVRIKILNLYFFDPEEAHHVRGVVRKVDEEINAVRRELVRMEKAKLLKSEKRGNRLYYVLRKDFKFYPEFFSLVHKSFGLGKAISSNRAKIGNVSFAILTGDYMRNIKNPHDEVDLVVIGDVDIDSLNEVVKSQQEFVGREINYTVMSDDEFALRKKRNDVFVLSILRDQKIMLAGSEENLVN</sequence>
<evidence type="ECO:0008006" key="3">
    <source>
        <dbReference type="Google" id="ProtNLM"/>
    </source>
</evidence>
<comment type="caution">
    <text evidence="1">The sequence shown here is derived from an EMBL/GenBank/DDBJ whole genome shotgun (WGS) entry which is preliminary data.</text>
</comment>
<dbReference type="InterPro" id="IPR036388">
    <property type="entry name" value="WH-like_DNA-bd_sf"/>
</dbReference>
<organism evidence="1 2">
    <name type="scientific">Candidatus Dojkabacteria bacterium</name>
    <dbReference type="NCBI Taxonomy" id="2099670"/>
    <lineage>
        <taxon>Bacteria</taxon>
        <taxon>Candidatus Dojkabacteria</taxon>
    </lineage>
</organism>